<evidence type="ECO:0000313" key="2">
    <source>
        <dbReference type="EMBL" id="KAJ7974783.1"/>
    </source>
</evidence>
<dbReference type="InterPro" id="IPR038947">
    <property type="entry name" value="At3g27210-like"/>
</dbReference>
<dbReference type="Proteomes" id="UP001163823">
    <property type="component" value="Chromosome 3"/>
</dbReference>
<dbReference type="AlphaFoldDB" id="A0AAD7VGG2"/>
<evidence type="ECO:0000256" key="1">
    <source>
        <dbReference type="SAM" id="MobiDB-lite"/>
    </source>
</evidence>
<organism evidence="2 3">
    <name type="scientific">Quillaja saponaria</name>
    <name type="common">Soap bark tree</name>
    <dbReference type="NCBI Taxonomy" id="32244"/>
    <lineage>
        <taxon>Eukaryota</taxon>
        <taxon>Viridiplantae</taxon>
        <taxon>Streptophyta</taxon>
        <taxon>Embryophyta</taxon>
        <taxon>Tracheophyta</taxon>
        <taxon>Spermatophyta</taxon>
        <taxon>Magnoliopsida</taxon>
        <taxon>eudicotyledons</taxon>
        <taxon>Gunneridae</taxon>
        <taxon>Pentapetalae</taxon>
        <taxon>rosids</taxon>
        <taxon>fabids</taxon>
        <taxon>Fabales</taxon>
        <taxon>Quillajaceae</taxon>
        <taxon>Quillaja</taxon>
    </lineage>
</organism>
<dbReference type="PANTHER" id="PTHR34280">
    <property type="entry name" value="OS01G0920100 PROTEIN"/>
    <property type="match status" value="1"/>
</dbReference>
<dbReference type="EMBL" id="JARAOO010000003">
    <property type="protein sequence ID" value="KAJ7974783.1"/>
    <property type="molecule type" value="Genomic_DNA"/>
</dbReference>
<name>A0AAD7VGG2_QUISA</name>
<keyword evidence="3" id="KW-1185">Reference proteome</keyword>
<feature type="compositionally biased region" description="Polar residues" evidence="1">
    <location>
        <begin position="112"/>
        <end position="127"/>
    </location>
</feature>
<gene>
    <name evidence="2" type="ORF">O6P43_004802</name>
</gene>
<accession>A0AAD7VGG2</accession>
<feature type="region of interest" description="Disordered" evidence="1">
    <location>
        <begin position="103"/>
        <end position="137"/>
    </location>
</feature>
<comment type="caution">
    <text evidence="2">The sequence shown here is derived from an EMBL/GenBank/DDBJ whole genome shotgun (WGS) entry which is preliminary data.</text>
</comment>
<dbReference type="KEGG" id="qsa:O6P43_004802"/>
<reference evidence="2" key="1">
    <citation type="journal article" date="2023" name="Science">
        <title>Elucidation of the pathway for biosynthesis of saponin adjuvants from the soapbark tree.</title>
        <authorList>
            <person name="Reed J."/>
            <person name="Orme A."/>
            <person name="El-Demerdash A."/>
            <person name="Owen C."/>
            <person name="Martin L.B.B."/>
            <person name="Misra R.C."/>
            <person name="Kikuchi S."/>
            <person name="Rejzek M."/>
            <person name="Martin A.C."/>
            <person name="Harkess A."/>
            <person name="Leebens-Mack J."/>
            <person name="Louveau T."/>
            <person name="Stephenson M.J."/>
            <person name="Osbourn A."/>
        </authorList>
    </citation>
    <scope>NUCLEOTIDE SEQUENCE</scope>
    <source>
        <strain evidence="2">S10</strain>
    </source>
</reference>
<protein>
    <submittedName>
        <fullName evidence="2">F-box domain containing protein</fullName>
    </submittedName>
</protein>
<proteinExistence type="predicted"/>
<sequence>MGSCASLNRNSETDMKLRLSIGSKTDELVIPPSPIKDKPKNGNFRIDDLALKSKWSPSRSTTNFTDYGSKEDAFFDSQAWLDSDCDDDFYSVNGEFTPSRGNTPVHHRFYSGTPTRGSKVVSDNRTPGSMPAPSPTEKKKKLLDLFRDDADVDDQNTSGNQNIANGKIKLKEAIYGLTPKSANGSTPYISGTNSVCSSERTVSGDSASIKEKSIKSIYCCLPSLVSCRSFSERRRKMSPAIAVNERP</sequence>
<dbReference type="PANTHER" id="PTHR34280:SF2">
    <property type="entry name" value="OS01G0920100 PROTEIN"/>
    <property type="match status" value="1"/>
</dbReference>
<evidence type="ECO:0000313" key="3">
    <source>
        <dbReference type="Proteomes" id="UP001163823"/>
    </source>
</evidence>